<keyword evidence="16" id="KW-1185">Reference proteome</keyword>
<dbReference type="FunFam" id="2.40.10.10:FF:000001">
    <property type="entry name" value="Periplasmic serine protease DegS"/>
    <property type="match status" value="1"/>
</dbReference>
<dbReference type="Pfam" id="PF13365">
    <property type="entry name" value="Trypsin_2"/>
    <property type="match status" value="1"/>
</dbReference>
<feature type="binding site" evidence="13">
    <location>
        <position position="149"/>
    </location>
    <ligand>
        <name>substrate</name>
    </ligand>
</feature>
<dbReference type="FunFam" id="2.30.42.10:FF:000050">
    <property type="entry name" value="Periplasmic serine endoprotease DegP-like"/>
    <property type="match status" value="1"/>
</dbReference>
<dbReference type="PANTHER" id="PTHR22939">
    <property type="entry name" value="SERINE PROTEASE FAMILY S1C HTRA-RELATED"/>
    <property type="match status" value="1"/>
</dbReference>
<dbReference type="PRINTS" id="PR00834">
    <property type="entry name" value="PROTEASES2C"/>
</dbReference>
<gene>
    <name evidence="15" type="ORF">CEP48_04945</name>
</gene>
<dbReference type="Gene3D" id="2.30.42.10">
    <property type="match status" value="2"/>
</dbReference>
<dbReference type="InterPro" id="IPR001478">
    <property type="entry name" value="PDZ"/>
</dbReference>
<protein>
    <recommendedName>
        <fullName evidence="4">peptidase Do</fullName>
        <ecNumber evidence="4">3.4.21.107</ecNumber>
    </recommendedName>
    <alternativeName>
        <fullName evidence="11">Protease Do</fullName>
    </alternativeName>
</protein>
<comment type="subcellular location">
    <subcellularLocation>
        <location evidence="2">Cell envelope</location>
    </subcellularLocation>
</comment>
<feature type="domain" description="PDZ" evidence="14">
    <location>
        <begin position="276"/>
        <end position="360"/>
    </location>
</feature>
<feature type="binding site" evidence="13">
    <location>
        <begin position="280"/>
        <end position="284"/>
    </location>
    <ligand>
        <name>substrate</name>
    </ligand>
</feature>
<name>A0A8D4J0C4_9PAST</name>
<evidence type="ECO:0000259" key="14">
    <source>
        <dbReference type="PROSITE" id="PS50106"/>
    </source>
</evidence>
<dbReference type="InterPro" id="IPR036034">
    <property type="entry name" value="PDZ_sf"/>
</dbReference>
<dbReference type="RefSeq" id="WP_261920664.1">
    <property type="nucleotide sequence ID" value="NZ_CP022011.1"/>
</dbReference>
<keyword evidence="7" id="KW-0677">Repeat</keyword>
<evidence type="ECO:0000256" key="9">
    <source>
        <dbReference type="ARBA" id="ARBA00022825"/>
    </source>
</evidence>
<evidence type="ECO:0000256" key="12">
    <source>
        <dbReference type="PIRSR" id="PIRSR611782-1"/>
    </source>
</evidence>
<dbReference type="SUPFAM" id="SSF50494">
    <property type="entry name" value="Trypsin-like serine proteases"/>
    <property type="match status" value="1"/>
</dbReference>
<accession>A0A8D4J0C4</accession>
<dbReference type="GO" id="GO:0051603">
    <property type="term" value="P:proteolysis involved in protein catabolic process"/>
    <property type="evidence" value="ECO:0007669"/>
    <property type="project" value="UniProtKB-ARBA"/>
</dbReference>
<feature type="binding site" evidence="13">
    <location>
        <position position="57"/>
    </location>
    <ligand>
        <name>substrate</name>
    </ligand>
</feature>
<keyword evidence="8" id="KW-0378">Hydrolase</keyword>
<feature type="binding site" evidence="13">
    <location>
        <begin position="223"/>
        <end position="225"/>
    </location>
    <ligand>
        <name>substrate</name>
    </ligand>
</feature>
<dbReference type="AlphaFoldDB" id="A0A8D4J0C4"/>
<evidence type="ECO:0000256" key="3">
    <source>
        <dbReference type="ARBA" id="ARBA00010541"/>
    </source>
</evidence>
<feature type="binding site" evidence="13">
    <location>
        <begin position="241"/>
        <end position="245"/>
    </location>
    <ligand>
        <name>substrate</name>
    </ligand>
</feature>
<dbReference type="Proteomes" id="UP000955338">
    <property type="component" value="Chromosome"/>
</dbReference>
<dbReference type="NCBIfam" id="TIGR02037">
    <property type="entry name" value="degP_htrA_DO"/>
    <property type="match status" value="1"/>
</dbReference>
<dbReference type="EMBL" id="CP022011">
    <property type="protein sequence ID" value="QDJ14811.1"/>
    <property type="molecule type" value="Genomic_DNA"/>
</dbReference>
<evidence type="ECO:0000313" key="15">
    <source>
        <dbReference type="EMBL" id="QDJ14811.1"/>
    </source>
</evidence>
<feature type="binding site" evidence="13">
    <location>
        <position position="119"/>
    </location>
    <ligand>
        <name>substrate</name>
    </ligand>
</feature>
<evidence type="ECO:0000313" key="16">
    <source>
        <dbReference type="Proteomes" id="UP000955338"/>
    </source>
</evidence>
<evidence type="ECO:0000256" key="7">
    <source>
        <dbReference type="ARBA" id="ARBA00022737"/>
    </source>
</evidence>
<evidence type="ECO:0000256" key="8">
    <source>
        <dbReference type="ARBA" id="ARBA00022801"/>
    </source>
</evidence>
<evidence type="ECO:0000256" key="11">
    <source>
        <dbReference type="ARBA" id="ARBA00032850"/>
    </source>
</evidence>
<comment type="similarity">
    <text evidence="3">Belongs to the peptidase S1C family.</text>
</comment>
<evidence type="ECO:0000256" key="13">
    <source>
        <dbReference type="PIRSR" id="PIRSR611782-2"/>
    </source>
</evidence>
<feature type="domain" description="PDZ" evidence="14">
    <location>
        <begin position="366"/>
        <end position="457"/>
    </location>
</feature>
<dbReference type="Gene3D" id="2.40.10.120">
    <property type="match status" value="1"/>
</dbReference>
<reference evidence="15" key="1">
    <citation type="submission" date="2017-06" db="EMBL/GenBank/DDBJ databases">
        <title>Genome sequencing of pathogenic and non-pathogenic strains within Bisgaard taxon 40.</title>
        <authorList>
            <person name="Ladner J.T."/>
            <person name="Lovett S.P."/>
            <person name="Koroleva G."/>
            <person name="Lorch J.M."/>
        </authorList>
    </citation>
    <scope>NUCLEOTIDE SEQUENCE</scope>
    <source>
        <strain evidence="15">27576-1-I1</strain>
    </source>
</reference>
<dbReference type="InterPro" id="IPR011782">
    <property type="entry name" value="Pept_S1C_Do"/>
</dbReference>
<evidence type="ECO:0000256" key="1">
    <source>
        <dbReference type="ARBA" id="ARBA00001772"/>
    </source>
</evidence>
<dbReference type="InterPro" id="IPR001940">
    <property type="entry name" value="Peptidase_S1C"/>
</dbReference>
<dbReference type="GO" id="GO:0030313">
    <property type="term" value="C:cell envelope"/>
    <property type="evidence" value="ECO:0007669"/>
    <property type="project" value="UniProtKB-SubCell"/>
</dbReference>
<feature type="active site" description="Charge relay system" evidence="12">
    <location>
        <position position="225"/>
    </location>
</feature>
<sequence>MKKKNVLLTSLALSLGMLTTPILSYANLPVALEGQSIPSLAPMLDKVLPAVVTLSVEGQSKSNSRFQQELPQLPPEFKFFFGDQFPFDGSMNNAPQKFRALGSGVIINANKGYVLTNNHVIDGADNITVKLNDGREYKAKVVGKDPQSDVALIQLENAKNLTQIKVANSDQLKVGDFVVAVGNPFGLGQTVTSGIVSAKSRSADGGSNNYENYIQTDAAVNQGNSGGPLLNLKGELVGINTAIIAPSGGNVGIAFAIPSDMAMNLAHQITEHGQVTRGMLGIKGGELNANLAKAFNIDVQKGAFVSEVLPKSAAAKAGLKAGDVITALNGQALNSFAELRAKIATSGAGKVVELTYQRDGKSNTVKVTLQSDDDNQINGSGLIPALKGAELSSYNLKGQKGVEVRSVQKQSPAAQIGLQKGDIIIGINRTKVNNIAELRKILENKPEVVALNIQRGDSNLFILTH</sequence>
<dbReference type="FunFam" id="2.30.42.10:FF:000037">
    <property type="entry name" value="Periplasmic serine endoprotease DegP-like"/>
    <property type="match status" value="1"/>
</dbReference>
<proteinExistence type="inferred from homology"/>
<dbReference type="GO" id="GO:0004252">
    <property type="term" value="F:serine-type endopeptidase activity"/>
    <property type="evidence" value="ECO:0007669"/>
    <property type="project" value="InterPro"/>
</dbReference>
<evidence type="ECO:0000256" key="4">
    <source>
        <dbReference type="ARBA" id="ARBA00013035"/>
    </source>
</evidence>
<organism evidence="15 16">
    <name type="scientific">Mergibacter septicus</name>
    <dbReference type="NCBI Taxonomy" id="221402"/>
    <lineage>
        <taxon>Bacteria</taxon>
        <taxon>Pseudomonadati</taxon>
        <taxon>Pseudomonadota</taxon>
        <taxon>Gammaproteobacteria</taxon>
        <taxon>Pasteurellales</taxon>
        <taxon>Pasteurellaceae</taxon>
        <taxon>Mergibacter</taxon>
    </lineage>
</organism>
<feature type="active site" description="Charge relay system" evidence="12">
    <location>
        <position position="119"/>
    </location>
</feature>
<keyword evidence="5" id="KW-0645">Protease</keyword>
<dbReference type="InterPro" id="IPR009003">
    <property type="entry name" value="Peptidase_S1_PA"/>
</dbReference>
<evidence type="ECO:0000256" key="6">
    <source>
        <dbReference type="ARBA" id="ARBA00022729"/>
    </source>
</evidence>
<dbReference type="SUPFAM" id="SSF50156">
    <property type="entry name" value="PDZ domain-like"/>
    <property type="match status" value="2"/>
</dbReference>
<dbReference type="FunFam" id="2.40.10.120:FF:000001">
    <property type="entry name" value="Periplasmic serine endoprotease DegP-like"/>
    <property type="match status" value="1"/>
</dbReference>
<dbReference type="PANTHER" id="PTHR22939:SF129">
    <property type="entry name" value="SERINE PROTEASE HTRA2, MITOCHONDRIAL"/>
    <property type="match status" value="1"/>
</dbReference>
<keyword evidence="6" id="KW-0732">Signal</keyword>
<evidence type="ECO:0000256" key="10">
    <source>
        <dbReference type="ARBA" id="ARBA00023016"/>
    </source>
</evidence>
<dbReference type="EC" id="3.4.21.107" evidence="4"/>
<dbReference type="SMART" id="SM00228">
    <property type="entry name" value="PDZ"/>
    <property type="match status" value="2"/>
</dbReference>
<comment type="catalytic activity">
    <reaction evidence="1">
        <text>Acts on substrates that are at least partially unfolded. The cleavage site P1 residue is normally between a pair of hydrophobic residues, such as Val-|-Val.</text>
        <dbReference type="EC" id="3.4.21.107"/>
    </reaction>
</comment>
<evidence type="ECO:0000256" key="2">
    <source>
        <dbReference type="ARBA" id="ARBA00004196"/>
    </source>
</evidence>
<evidence type="ECO:0000256" key="5">
    <source>
        <dbReference type="ARBA" id="ARBA00022670"/>
    </source>
</evidence>
<keyword evidence="10" id="KW-0346">Stress response</keyword>
<dbReference type="PROSITE" id="PS50106">
    <property type="entry name" value="PDZ"/>
    <property type="match status" value="2"/>
</dbReference>
<dbReference type="Pfam" id="PF00595">
    <property type="entry name" value="PDZ"/>
    <property type="match status" value="2"/>
</dbReference>
<keyword evidence="9" id="KW-0720">Serine protease</keyword>
<feature type="active site" description="Charge relay system" evidence="12">
    <location>
        <position position="149"/>
    </location>
</feature>
<dbReference type="CDD" id="cd23084">
    <property type="entry name" value="cpPDZ2_DegP-like"/>
    <property type="match status" value="1"/>
</dbReference>